<sequence>MGRIPTFRSNFNDLRKLTLANLKQLGYVVSRSRCSGSVRWTRNGETIGTISVTVDLLWDNCVELEYTYNSEEQMKYKIELVQLPSNLGKGNVWYFVCPLTGKRCRTLYQVGRYFVSRKALQGALYESQTYSKQYRQIARVCGPYYKLREALEKLDKPYAKMFYRGKPTPIARRVFKWQRLNGIYNSGGTLRIDKYL</sequence>
<comment type="caution">
    <text evidence="1">The sequence shown here is derived from an EMBL/GenBank/DDBJ whole genome shotgun (WGS) entry which is preliminary data.</text>
</comment>
<evidence type="ECO:0000313" key="1">
    <source>
        <dbReference type="EMBL" id="MBC3795175.1"/>
    </source>
</evidence>
<dbReference type="Proteomes" id="UP000700732">
    <property type="component" value="Unassembled WGS sequence"/>
</dbReference>
<proteinExistence type="predicted"/>
<reference evidence="1 2" key="1">
    <citation type="submission" date="2019-06" db="EMBL/GenBank/DDBJ databases">
        <title>Spirosoma utsteinense sp. nov. isolated from Antarctic ice-free soils.</title>
        <authorList>
            <person name="Tahon G."/>
        </authorList>
    </citation>
    <scope>NUCLEOTIDE SEQUENCE [LARGE SCALE GENOMIC DNA]</scope>
    <source>
        <strain evidence="1 2">LMG 31447</strain>
    </source>
</reference>
<organism evidence="1 2">
    <name type="scientific">Spirosoma utsteinense</name>
    <dbReference type="NCBI Taxonomy" id="2585773"/>
    <lineage>
        <taxon>Bacteria</taxon>
        <taxon>Pseudomonadati</taxon>
        <taxon>Bacteroidota</taxon>
        <taxon>Cytophagia</taxon>
        <taxon>Cytophagales</taxon>
        <taxon>Cytophagaceae</taxon>
        <taxon>Spirosoma</taxon>
    </lineage>
</organism>
<accession>A0ABR6WGJ0</accession>
<evidence type="ECO:0000313" key="2">
    <source>
        <dbReference type="Proteomes" id="UP000700732"/>
    </source>
</evidence>
<gene>
    <name evidence="1" type="ORF">FH603_5710</name>
</gene>
<keyword evidence="2" id="KW-1185">Reference proteome</keyword>
<name>A0ABR6WGJ0_9BACT</name>
<protein>
    <submittedName>
        <fullName evidence="1">Uncharacterized protein</fullName>
    </submittedName>
</protein>
<dbReference type="EMBL" id="VFIA01000088">
    <property type="protein sequence ID" value="MBC3795175.1"/>
    <property type="molecule type" value="Genomic_DNA"/>
</dbReference>